<accession>A0A0A9DC83</accession>
<evidence type="ECO:0000313" key="1">
    <source>
        <dbReference type="EMBL" id="JAD86159.1"/>
    </source>
</evidence>
<dbReference type="EMBL" id="GBRH01211736">
    <property type="protein sequence ID" value="JAD86159.1"/>
    <property type="molecule type" value="Transcribed_RNA"/>
</dbReference>
<reference evidence="1" key="2">
    <citation type="journal article" date="2015" name="Data Brief">
        <title>Shoot transcriptome of the giant reed, Arundo donax.</title>
        <authorList>
            <person name="Barrero R.A."/>
            <person name="Guerrero F.D."/>
            <person name="Moolhuijzen P."/>
            <person name="Goolsby J.A."/>
            <person name="Tidwell J."/>
            <person name="Bellgard S.E."/>
            <person name="Bellgard M.I."/>
        </authorList>
    </citation>
    <scope>NUCLEOTIDE SEQUENCE</scope>
    <source>
        <tissue evidence="1">Shoot tissue taken approximately 20 cm above the soil surface</tissue>
    </source>
</reference>
<organism evidence="1">
    <name type="scientific">Arundo donax</name>
    <name type="common">Giant reed</name>
    <name type="synonym">Donax arundinaceus</name>
    <dbReference type="NCBI Taxonomy" id="35708"/>
    <lineage>
        <taxon>Eukaryota</taxon>
        <taxon>Viridiplantae</taxon>
        <taxon>Streptophyta</taxon>
        <taxon>Embryophyta</taxon>
        <taxon>Tracheophyta</taxon>
        <taxon>Spermatophyta</taxon>
        <taxon>Magnoliopsida</taxon>
        <taxon>Liliopsida</taxon>
        <taxon>Poales</taxon>
        <taxon>Poaceae</taxon>
        <taxon>PACMAD clade</taxon>
        <taxon>Arundinoideae</taxon>
        <taxon>Arundineae</taxon>
        <taxon>Arundo</taxon>
    </lineage>
</organism>
<name>A0A0A9DC83_ARUDO</name>
<proteinExistence type="predicted"/>
<sequence length="63" mass="7395">MVPLSNKHFSLYSPRSYQFISEQFWLALAGLLTNLHPRLLSATESSMLSPWTSCHYQVFYYHV</sequence>
<dbReference type="AlphaFoldDB" id="A0A0A9DC83"/>
<reference evidence="1" key="1">
    <citation type="submission" date="2014-09" db="EMBL/GenBank/DDBJ databases">
        <authorList>
            <person name="Magalhaes I.L.F."/>
            <person name="Oliveira U."/>
            <person name="Santos F.R."/>
            <person name="Vidigal T.H.D.A."/>
            <person name="Brescovit A.D."/>
            <person name="Santos A.J."/>
        </authorList>
    </citation>
    <scope>NUCLEOTIDE SEQUENCE</scope>
    <source>
        <tissue evidence="1">Shoot tissue taken approximately 20 cm above the soil surface</tissue>
    </source>
</reference>
<protein>
    <submittedName>
        <fullName evidence="1">Uncharacterized protein</fullName>
    </submittedName>
</protein>